<organism evidence="5 6">
    <name type="scientific">Sodalis praecaptivus</name>
    <dbReference type="NCBI Taxonomy" id="1239307"/>
    <lineage>
        <taxon>Bacteria</taxon>
        <taxon>Pseudomonadati</taxon>
        <taxon>Pseudomonadota</taxon>
        <taxon>Gammaproteobacteria</taxon>
        <taxon>Enterobacterales</taxon>
        <taxon>Bruguierivoracaceae</taxon>
        <taxon>Sodalis</taxon>
    </lineage>
</organism>
<evidence type="ECO:0000256" key="1">
    <source>
        <dbReference type="ARBA" id="ARBA00005695"/>
    </source>
</evidence>
<comment type="similarity">
    <text evidence="1">Belongs to the bacterial solute-binding protein 5 family.</text>
</comment>
<proteinExistence type="inferred from homology"/>
<dbReference type="KEGG" id="sod:Sant_0688"/>
<evidence type="ECO:0000256" key="2">
    <source>
        <dbReference type="ARBA" id="ARBA00022448"/>
    </source>
</evidence>
<dbReference type="CDD" id="cd08498">
    <property type="entry name" value="PBP2_NikA_DppA_OppA_like_2"/>
    <property type="match status" value="1"/>
</dbReference>
<dbReference type="InterPro" id="IPR000914">
    <property type="entry name" value="SBP_5_dom"/>
</dbReference>
<dbReference type="Pfam" id="PF00496">
    <property type="entry name" value="SBP_bac_5"/>
    <property type="match status" value="1"/>
</dbReference>
<dbReference type="Proteomes" id="UP000019028">
    <property type="component" value="Chromosome"/>
</dbReference>
<gene>
    <name evidence="5" type="ORF">Sant_0688</name>
</gene>
<dbReference type="InterPro" id="IPR030678">
    <property type="entry name" value="Peptide/Ni-bd"/>
</dbReference>
<evidence type="ECO:0000259" key="4">
    <source>
        <dbReference type="Pfam" id="PF00496"/>
    </source>
</evidence>
<dbReference type="RefSeq" id="WP_025420917.1">
    <property type="nucleotide sequence ID" value="NZ_CP006569.1"/>
</dbReference>
<dbReference type="GO" id="GO:0043190">
    <property type="term" value="C:ATP-binding cassette (ABC) transporter complex"/>
    <property type="evidence" value="ECO:0007669"/>
    <property type="project" value="InterPro"/>
</dbReference>
<keyword evidence="6" id="KW-1185">Reference proteome</keyword>
<dbReference type="PATRIC" id="fig|1239307.3.peg.744"/>
<dbReference type="OrthoDB" id="9801912at2"/>
<dbReference type="HOGENOM" id="CLU_017028_7_4_6"/>
<dbReference type="InterPro" id="IPR006311">
    <property type="entry name" value="TAT_signal"/>
</dbReference>
<evidence type="ECO:0000256" key="3">
    <source>
        <dbReference type="ARBA" id="ARBA00022729"/>
    </source>
</evidence>
<sequence>MFDKPLQRRTVLKGALAGLASLSLVSLPGRLWAAPGKTLRIALSAAPTTVDPHLQSNAPNNALATHIFDSLVVNDAKSQSVPGLASSWRIVDDTHWVFQLRPDVTFSDGAPLTADDIIASINRATNLPSTASFRTYTQTIKSMAAGENNQLLIETRAPDPLLPNSLSRIRIIAAKYKDAPSSDFNNGKAAIGTGPFVLVEYVPGNKVVLKRNEPYWGDAFPYEHVELQVISDEAARLAALLSGSFDLIEEMPYHGIKQVESSGRFHIQRGISSRVVYLAMDQQREVTPFIKSQAGQPLEKNPLKDPRVRRALSLAINRAGIVKQVMDGNAQPAAQFLPNGAPGTSPDIQVDSYDPAAAKALLAEAGYPEGFQLTLHGSNDRYINDAKIVQAIAQMFSRIGVKTQVDVMPWSVYSGHSSKAEFSVSLASWGVNTGETSNPITATVATYDKSKGMGSSNYGRYSNPAVDEKLLIAKATMDDGKRNALLAEISHLLFTDHAILPLHFEAVVVGARKGVNYTPRADQYTLAMGVSEA</sequence>
<dbReference type="GO" id="GO:1904680">
    <property type="term" value="F:peptide transmembrane transporter activity"/>
    <property type="evidence" value="ECO:0007669"/>
    <property type="project" value="TreeGrafter"/>
</dbReference>
<name>W0HPN5_9GAMM</name>
<dbReference type="GO" id="GO:0015833">
    <property type="term" value="P:peptide transport"/>
    <property type="evidence" value="ECO:0007669"/>
    <property type="project" value="TreeGrafter"/>
</dbReference>
<protein>
    <submittedName>
        <fullName evidence="5">Putative substrate-binding component of ABC transporter</fullName>
    </submittedName>
</protein>
<dbReference type="Gene3D" id="3.10.105.10">
    <property type="entry name" value="Dipeptide-binding Protein, Domain 3"/>
    <property type="match status" value="1"/>
</dbReference>
<dbReference type="InterPro" id="IPR039424">
    <property type="entry name" value="SBP_5"/>
</dbReference>
<dbReference type="PIRSF" id="PIRSF002741">
    <property type="entry name" value="MppA"/>
    <property type="match status" value="1"/>
</dbReference>
<dbReference type="GO" id="GO:0030288">
    <property type="term" value="C:outer membrane-bounded periplasmic space"/>
    <property type="evidence" value="ECO:0007669"/>
    <property type="project" value="UniProtKB-ARBA"/>
</dbReference>
<dbReference type="PANTHER" id="PTHR30290:SF9">
    <property type="entry name" value="OLIGOPEPTIDE-BINDING PROTEIN APPA"/>
    <property type="match status" value="1"/>
</dbReference>
<accession>W0HPN5</accession>
<feature type="domain" description="Solute-binding protein family 5" evidence="4">
    <location>
        <begin position="81"/>
        <end position="447"/>
    </location>
</feature>
<reference evidence="5 6" key="1">
    <citation type="journal article" date="2014" name="Genome Biol. Evol.">
        <title>Genome degeneration and adaptation in a nascent stage of symbiosis.</title>
        <authorList>
            <person name="Oakeson K.F."/>
            <person name="Gil R."/>
            <person name="Clayton A.L."/>
            <person name="Dunn D.M."/>
            <person name="von Niederhausern A.C."/>
            <person name="Hamil C."/>
            <person name="Aoyagi A."/>
            <person name="Duval B."/>
            <person name="Baca A."/>
            <person name="Silva F.J."/>
            <person name="Vallier A."/>
            <person name="Jackson D.G."/>
            <person name="Latorre A."/>
            <person name="Weiss R.B."/>
            <person name="Heddi A."/>
            <person name="Moya A."/>
            <person name="Dale C."/>
        </authorList>
    </citation>
    <scope>NUCLEOTIDE SEQUENCE [LARGE SCALE GENOMIC DNA]</scope>
    <source>
        <strain evidence="5 6">HS1</strain>
    </source>
</reference>
<dbReference type="SUPFAM" id="SSF53850">
    <property type="entry name" value="Periplasmic binding protein-like II"/>
    <property type="match status" value="1"/>
</dbReference>
<dbReference type="EMBL" id="CP006569">
    <property type="protein sequence ID" value="AHF75784.1"/>
    <property type="molecule type" value="Genomic_DNA"/>
</dbReference>
<evidence type="ECO:0000313" key="6">
    <source>
        <dbReference type="Proteomes" id="UP000019028"/>
    </source>
</evidence>
<dbReference type="PROSITE" id="PS51318">
    <property type="entry name" value="TAT"/>
    <property type="match status" value="1"/>
</dbReference>
<dbReference type="Gene3D" id="3.90.76.10">
    <property type="entry name" value="Dipeptide-binding Protein, Domain 1"/>
    <property type="match status" value="1"/>
</dbReference>
<evidence type="ECO:0000313" key="5">
    <source>
        <dbReference type="EMBL" id="AHF75784.1"/>
    </source>
</evidence>
<keyword evidence="2" id="KW-0813">Transport</keyword>
<dbReference type="AlphaFoldDB" id="W0HPN5"/>
<dbReference type="Gene3D" id="3.40.190.10">
    <property type="entry name" value="Periplasmic binding protein-like II"/>
    <property type="match status" value="1"/>
</dbReference>
<keyword evidence="3" id="KW-0732">Signal</keyword>
<dbReference type="PANTHER" id="PTHR30290">
    <property type="entry name" value="PERIPLASMIC BINDING COMPONENT OF ABC TRANSPORTER"/>
    <property type="match status" value="1"/>
</dbReference>